<protein>
    <recommendedName>
        <fullName evidence="3">RNI-like protein</fullName>
    </recommendedName>
</protein>
<gene>
    <name evidence="1" type="ORF">E3P90_01404</name>
</gene>
<dbReference type="PANTHER" id="PTHR13318:SF169">
    <property type="entry name" value="F-BOX AND LEUCINE-RICH REPEAT PROTEIN 9"/>
    <property type="match status" value="1"/>
</dbReference>
<name>A0A4T0HIY6_WALIC</name>
<evidence type="ECO:0008006" key="3">
    <source>
        <dbReference type="Google" id="ProtNLM"/>
    </source>
</evidence>
<evidence type="ECO:0000313" key="1">
    <source>
        <dbReference type="EMBL" id="TIB14049.1"/>
    </source>
</evidence>
<proteinExistence type="predicted"/>
<dbReference type="EMBL" id="SPOF01000012">
    <property type="protein sequence ID" value="TIB14049.1"/>
    <property type="molecule type" value="Genomic_DNA"/>
</dbReference>
<dbReference type="Gene3D" id="3.80.10.10">
    <property type="entry name" value="Ribonuclease Inhibitor"/>
    <property type="match status" value="3"/>
</dbReference>
<evidence type="ECO:0000313" key="2">
    <source>
        <dbReference type="Proteomes" id="UP000306954"/>
    </source>
</evidence>
<dbReference type="AlphaFoldDB" id="A0A4T0HIY6"/>
<dbReference type="GO" id="GO:0031146">
    <property type="term" value="P:SCF-dependent proteasomal ubiquitin-dependent protein catabolic process"/>
    <property type="evidence" value="ECO:0007669"/>
    <property type="project" value="TreeGrafter"/>
</dbReference>
<dbReference type="GO" id="GO:0019005">
    <property type="term" value="C:SCF ubiquitin ligase complex"/>
    <property type="evidence" value="ECO:0007669"/>
    <property type="project" value="TreeGrafter"/>
</dbReference>
<organism evidence="1 2">
    <name type="scientific">Wallemia ichthyophaga</name>
    <dbReference type="NCBI Taxonomy" id="245174"/>
    <lineage>
        <taxon>Eukaryota</taxon>
        <taxon>Fungi</taxon>
        <taxon>Dikarya</taxon>
        <taxon>Basidiomycota</taxon>
        <taxon>Wallemiomycotina</taxon>
        <taxon>Wallemiomycetes</taxon>
        <taxon>Wallemiales</taxon>
        <taxon>Wallemiaceae</taxon>
        <taxon>Wallemia</taxon>
    </lineage>
</organism>
<dbReference type="Proteomes" id="UP000306954">
    <property type="component" value="Unassembled WGS sequence"/>
</dbReference>
<reference evidence="1 2" key="1">
    <citation type="submission" date="2019-03" db="EMBL/GenBank/DDBJ databases">
        <title>Sequencing 23 genomes of Wallemia ichthyophaga.</title>
        <authorList>
            <person name="Gostincar C."/>
        </authorList>
    </citation>
    <scope>NUCLEOTIDE SEQUENCE [LARGE SCALE GENOMIC DNA]</scope>
    <source>
        <strain evidence="1 2">EXF-8621</strain>
    </source>
</reference>
<accession>A0A4T0HIY6</accession>
<sequence length="509" mass="57710">MKRRNRFNIETDKKTSKTSRVDDDIRAKLWINASEEPSSNLCATRSIPPSTPYSLVELCLLVVRDNFKQLYQSYRDAFVESFRLLPETHRERLGRSILKEHSQIISLKLIQELFTIPPNISLNQSIPALNSNQYPKLLRELPGGLTTLDLVGFTELSDLSGPLFVKKSPHLRFLKLRGCLSLGERTIEATSTLKELEELDISFTAVPLSGLAKVLTSCCKLRRLDMNAVGRVSTKNTAQWDQMLDVVVRSSIDANLQPLSHLEHLNVGECNISDAALGRWLTLTPSLKALDCHECEITNPMLFLPPNLHQQLVKIDISRMSLDLANFRFFYKSLLTSEKIKVLWMSGVVRNISASDNEYLLTNELLTPEDQDKAIGFAPTDINWSNNPRLRGKECLRHHITSSLKYLNLSGSTFEGSAFNEAVTQNKPVRLENVQLNECVIDDEVVEGILKLKGLKSLGLMKTSIAEDSLNRIIDSCPLLDSINLTLSRNINVRHRRTYFEQYEQSKRM</sequence>
<dbReference type="SUPFAM" id="SSF52047">
    <property type="entry name" value="RNI-like"/>
    <property type="match status" value="1"/>
</dbReference>
<dbReference type="InterPro" id="IPR032675">
    <property type="entry name" value="LRR_dom_sf"/>
</dbReference>
<dbReference type="PANTHER" id="PTHR13318">
    <property type="entry name" value="PARTNER OF PAIRED, ISOFORM B-RELATED"/>
    <property type="match status" value="1"/>
</dbReference>
<comment type="caution">
    <text evidence="1">The sequence shown here is derived from an EMBL/GenBank/DDBJ whole genome shotgun (WGS) entry which is preliminary data.</text>
</comment>